<dbReference type="Pfam" id="PF05699">
    <property type="entry name" value="Dimer_Tnp_hAT"/>
    <property type="match status" value="1"/>
</dbReference>
<dbReference type="InterPro" id="IPR012337">
    <property type="entry name" value="RNaseH-like_sf"/>
</dbReference>
<accession>A0AAE1LRN7</accession>
<reference evidence="3" key="1">
    <citation type="submission" date="2021-07" db="EMBL/GenBank/DDBJ databases">
        <authorList>
            <person name="Catto M.A."/>
            <person name="Jacobson A."/>
            <person name="Kennedy G."/>
            <person name="Labadie P."/>
            <person name="Hunt B.G."/>
            <person name="Srinivasan R."/>
        </authorList>
    </citation>
    <scope>NUCLEOTIDE SEQUENCE</scope>
    <source>
        <strain evidence="3">PL_HMW_Pooled</strain>
        <tissue evidence="3">Head</tissue>
    </source>
</reference>
<dbReference type="Proteomes" id="UP001219518">
    <property type="component" value="Unassembled WGS sequence"/>
</dbReference>
<evidence type="ECO:0000313" key="4">
    <source>
        <dbReference type="Proteomes" id="UP001219518"/>
    </source>
</evidence>
<evidence type="ECO:0000256" key="1">
    <source>
        <dbReference type="SAM" id="MobiDB-lite"/>
    </source>
</evidence>
<feature type="region of interest" description="Disordered" evidence="1">
    <location>
        <begin position="270"/>
        <end position="300"/>
    </location>
</feature>
<feature type="non-terminal residue" evidence="3">
    <location>
        <position position="300"/>
    </location>
</feature>
<sequence>IAELVVQLHDLTMNMARIIIKASHLPKVHLGQVLTDAQIMTLLEAMDAADGRLPVERIDFGAGFSSHLGKIHISRELLADTQNRCVRYLAVLVKGLVALLPDHAERLLAVVHFTPREALKSVGRPNFYNLPLSLADPATDRDVLKTEWDRLSRKDWRLYFGDIPTGSVAFRTGVVDYDSIHPEGNKQFSNIARFALRVLCLPISNAIVERAFSYMNAVKLKSRNKLNTQMLVVILRLRVGYSSHGCCVQFTPTQRMFELFTAAMYEVPPRRARAPEDHDDTDTTEDTSTVCADDEDWWDA</sequence>
<evidence type="ECO:0000313" key="3">
    <source>
        <dbReference type="EMBL" id="KAK3929598.1"/>
    </source>
</evidence>
<dbReference type="InterPro" id="IPR008906">
    <property type="entry name" value="HATC_C_dom"/>
</dbReference>
<feature type="domain" description="HAT C-terminal dimerisation" evidence="2">
    <location>
        <begin position="185"/>
        <end position="231"/>
    </location>
</feature>
<keyword evidence="4" id="KW-1185">Reference proteome</keyword>
<dbReference type="GO" id="GO:0046983">
    <property type="term" value="F:protein dimerization activity"/>
    <property type="evidence" value="ECO:0007669"/>
    <property type="project" value="InterPro"/>
</dbReference>
<organism evidence="3 4">
    <name type="scientific">Frankliniella fusca</name>
    <dbReference type="NCBI Taxonomy" id="407009"/>
    <lineage>
        <taxon>Eukaryota</taxon>
        <taxon>Metazoa</taxon>
        <taxon>Ecdysozoa</taxon>
        <taxon>Arthropoda</taxon>
        <taxon>Hexapoda</taxon>
        <taxon>Insecta</taxon>
        <taxon>Pterygota</taxon>
        <taxon>Neoptera</taxon>
        <taxon>Paraneoptera</taxon>
        <taxon>Thysanoptera</taxon>
        <taxon>Terebrantia</taxon>
        <taxon>Thripoidea</taxon>
        <taxon>Thripidae</taxon>
        <taxon>Frankliniella</taxon>
    </lineage>
</organism>
<proteinExistence type="predicted"/>
<name>A0AAE1LRN7_9NEOP</name>
<protein>
    <submittedName>
        <fullName evidence="3">Zinc finger protein 862</fullName>
    </submittedName>
</protein>
<dbReference type="SUPFAM" id="SSF53098">
    <property type="entry name" value="Ribonuclease H-like"/>
    <property type="match status" value="1"/>
</dbReference>
<evidence type="ECO:0000259" key="2">
    <source>
        <dbReference type="Pfam" id="PF05699"/>
    </source>
</evidence>
<reference evidence="3" key="2">
    <citation type="journal article" date="2023" name="BMC Genomics">
        <title>Pest status, molecular evolution, and epigenetic factors derived from the genome assembly of Frankliniella fusca, a thysanopteran phytovirus vector.</title>
        <authorList>
            <person name="Catto M.A."/>
            <person name="Labadie P.E."/>
            <person name="Jacobson A.L."/>
            <person name="Kennedy G.G."/>
            <person name="Srinivasan R."/>
            <person name="Hunt B.G."/>
        </authorList>
    </citation>
    <scope>NUCLEOTIDE SEQUENCE</scope>
    <source>
        <strain evidence="3">PL_HMW_Pooled</strain>
    </source>
</reference>
<dbReference type="AlphaFoldDB" id="A0AAE1LRN7"/>
<gene>
    <name evidence="3" type="ORF">KUF71_003605</name>
</gene>
<dbReference type="EMBL" id="JAHWGI010001401">
    <property type="protein sequence ID" value="KAK3929598.1"/>
    <property type="molecule type" value="Genomic_DNA"/>
</dbReference>
<comment type="caution">
    <text evidence="3">The sequence shown here is derived from an EMBL/GenBank/DDBJ whole genome shotgun (WGS) entry which is preliminary data.</text>
</comment>